<sequence length="350" mass="38906">MRKELLKWYGGVHESRGMPWRKPYNHFFTSEERAQRAYEVWISEIMLQQTQVVTVIPYYNNWMAKFPTIRNLAASDIETVNALWKGLGYYSRAARLLEGAKKAVQDLGGRLPDNAKDMEAKIPGIGRTGGSSSSDDHKESTSLPWLLGLLAGLHEFPTSANVSKTLAASAMQDVAHALLSKMLVNAPQPYARTAKQRRSGTVRDASRLSMSPHEPESLRIAGIRPGGDVIHIFSHIKKTYRVQWIVLEGGGKEPPSLISARTQPSIGGTNAGMKGKRTTQGKTSKRKRAKQDADDDDNDDDETALSFPLEARWTLMKDVQDANIGTGVLKVWRQVSALWDTRDAVDGDEY</sequence>
<dbReference type="GO" id="GO:0051536">
    <property type="term" value="F:iron-sulfur cluster binding"/>
    <property type="evidence" value="ECO:0007669"/>
    <property type="project" value="UniProtKB-KW"/>
</dbReference>
<dbReference type="InterPro" id="IPR044298">
    <property type="entry name" value="MIG/MutY"/>
</dbReference>
<feature type="compositionally biased region" description="Acidic residues" evidence="10">
    <location>
        <begin position="293"/>
        <end position="302"/>
    </location>
</feature>
<evidence type="ECO:0000256" key="6">
    <source>
        <dbReference type="ARBA" id="ARBA00023004"/>
    </source>
</evidence>
<dbReference type="GO" id="GO:0035485">
    <property type="term" value="F:adenine/guanine mispair binding"/>
    <property type="evidence" value="ECO:0007669"/>
    <property type="project" value="TreeGrafter"/>
</dbReference>
<evidence type="ECO:0000256" key="7">
    <source>
        <dbReference type="ARBA" id="ARBA00023014"/>
    </source>
</evidence>
<feature type="domain" description="HhH-GPD" evidence="11">
    <location>
        <begin position="46"/>
        <end position="196"/>
    </location>
</feature>
<evidence type="ECO:0000313" key="12">
    <source>
        <dbReference type="EMBL" id="THH00036.1"/>
    </source>
</evidence>
<comment type="caution">
    <text evidence="12">The sequence shown here is derived from an EMBL/GenBank/DDBJ whole genome shotgun (WGS) entry which is preliminary data.</text>
</comment>
<evidence type="ECO:0000256" key="8">
    <source>
        <dbReference type="ARBA" id="ARBA00023204"/>
    </source>
</evidence>
<proteinExistence type="inferred from homology"/>
<gene>
    <name evidence="12" type="ORF">EW026_g2436</name>
</gene>
<accession>A0A4S4KNB6</accession>
<comment type="cofactor">
    <cofactor evidence="1">
        <name>[4Fe-4S] cluster</name>
        <dbReference type="ChEBI" id="CHEBI:49883"/>
    </cofactor>
</comment>
<dbReference type="GO" id="GO:0006298">
    <property type="term" value="P:mismatch repair"/>
    <property type="evidence" value="ECO:0007669"/>
    <property type="project" value="TreeGrafter"/>
</dbReference>
<dbReference type="GO" id="GO:0034039">
    <property type="term" value="F:8-oxo-7,8-dihydroguanine DNA N-glycosylase activity"/>
    <property type="evidence" value="ECO:0007669"/>
    <property type="project" value="TreeGrafter"/>
</dbReference>
<dbReference type="Gene3D" id="3.90.79.10">
    <property type="entry name" value="Nucleoside Triphosphate Pyrophosphohydrolase"/>
    <property type="match status" value="1"/>
</dbReference>
<dbReference type="AlphaFoldDB" id="A0A4S4KNB6"/>
<dbReference type="PANTHER" id="PTHR42944:SF1">
    <property type="entry name" value="ADENINE DNA GLYCOSYLASE"/>
    <property type="match status" value="1"/>
</dbReference>
<name>A0A4S4KNB6_9APHY</name>
<evidence type="ECO:0000256" key="1">
    <source>
        <dbReference type="ARBA" id="ARBA00001966"/>
    </source>
</evidence>
<keyword evidence="4" id="KW-0227">DNA damage</keyword>
<dbReference type="Pfam" id="PF00730">
    <property type="entry name" value="HhH-GPD"/>
    <property type="match status" value="1"/>
</dbReference>
<keyword evidence="6" id="KW-0408">Iron</keyword>
<dbReference type="Gene3D" id="1.10.340.30">
    <property type="entry name" value="Hypothetical protein, domain 2"/>
    <property type="match status" value="1"/>
</dbReference>
<feature type="compositionally biased region" description="Polar residues" evidence="10">
    <location>
        <begin position="259"/>
        <end position="268"/>
    </location>
</feature>
<organism evidence="12 13">
    <name type="scientific">Hermanssonia centrifuga</name>
    <dbReference type="NCBI Taxonomy" id="98765"/>
    <lineage>
        <taxon>Eukaryota</taxon>
        <taxon>Fungi</taxon>
        <taxon>Dikarya</taxon>
        <taxon>Basidiomycota</taxon>
        <taxon>Agaricomycotina</taxon>
        <taxon>Agaricomycetes</taxon>
        <taxon>Polyporales</taxon>
        <taxon>Meruliaceae</taxon>
        <taxon>Hermanssonia</taxon>
    </lineage>
</organism>
<dbReference type="InterPro" id="IPR011257">
    <property type="entry name" value="DNA_glycosylase"/>
</dbReference>
<dbReference type="InterPro" id="IPR003265">
    <property type="entry name" value="HhH-GPD_domain"/>
</dbReference>
<evidence type="ECO:0000259" key="11">
    <source>
        <dbReference type="SMART" id="SM00478"/>
    </source>
</evidence>
<keyword evidence="13" id="KW-1185">Reference proteome</keyword>
<keyword evidence="8" id="KW-0234">DNA repair</keyword>
<evidence type="ECO:0000256" key="10">
    <source>
        <dbReference type="SAM" id="MobiDB-lite"/>
    </source>
</evidence>
<feature type="compositionally biased region" description="Basic residues" evidence="10">
    <location>
        <begin position="274"/>
        <end position="289"/>
    </location>
</feature>
<dbReference type="InterPro" id="IPR023170">
    <property type="entry name" value="HhH_base_excis_C"/>
</dbReference>
<dbReference type="GO" id="GO:0046872">
    <property type="term" value="F:metal ion binding"/>
    <property type="evidence" value="ECO:0007669"/>
    <property type="project" value="UniProtKB-KW"/>
</dbReference>
<dbReference type="Gene3D" id="1.10.1670.10">
    <property type="entry name" value="Helix-hairpin-Helix base-excision DNA repair enzymes (C-terminal)"/>
    <property type="match status" value="1"/>
</dbReference>
<dbReference type="GO" id="GO:0000701">
    <property type="term" value="F:purine-specific mismatch base pair DNA N-glycosylase activity"/>
    <property type="evidence" value="ECO:0007669"/>
    <property type="project" value="TreeGrafter"/>
</dbReference>
<evidence type="ECO:0000313" key="13">
    <source>
        <dbReference type="Proteomes" id="UP000309038"/>
    </source>
</evidence>
<keyword evidence="7" id="KW-0411">Iron-sulfur</keyword>
<dbReference type="GO" id="GO:0006285">
    <property type="term" value="P:base-excision repair, AP site formation"/>
    <property type="evidence" value="ECO:0007669"/>
    <property type="project" value="UniProtKB-ARBA"/>
</dbReference>
<dbReference type="CDD" id="cd00056">
    <property type="entry name" value="ENDO3c"/>
    <property type="match status" value="1"/>
</dbReference>
<evidence type="ECO:0000256" key="4">
    <source>
        <dbReference type="ARBA" id="ARBA00022763"/>
    </source>
</evidence>
<evidence type="ECO:0000256" key="5">
    <source>
        <dbReference type="ARBA" id="ARBA00022801"/>
    </source>
</evidence>
<keyword evidence="3" id="KW-0479">Metal-binding</keyword>
<dbReference type="PANTHER" id="PTHR42944">
    <property type="entry name" value="ADENINE DNA GLYCOSYLASE"/>
    <property type="match status" value="1"/>
</dbReference>
<dbReference type="SMART" id="SM00478">
    <property type="entry name" value="ENDO3c"/>
    <property type="match status" value="1"/>
</dbReference>
<feature type="region of interest" description="Disordered" evidence="10">
    <location>
        <begin position="253"/>
        <end position="302"/>
    </location>
</feature>
<keyword evidence="5" id="KW-0378">Hydrolase</keyword>
<reference evidence="12 13" key="1">
    <citation type="submission" date="2019-02" db="EMBL/GenBank/DDBJ databases">
        <title>Genome sequencing of the rare red list fungi Phlebia centrifuga.</title>
        <authorList>
            <person name="Buettner E."/>
            <person name="Kellner H."/>
        </authorList>
    </citation>
    <scope>NUCLEOTIDE SEQUENCE [LARGE SCALE GENOMIC DNA]</scope>
    <source>
        <strain evidence="12 13">DSM 108282</strain>
    </source>
</reference>
<evidence type="ECO:0000256" key="2">
    <source>
        <dbReference type="ARBA" id="ARBA00008343"/>
    </source>
</evidence>
<keyword evidence="9" id="KW-0326">Glycosidase</keyword>
<dbReference type="GO" id="GO:0032357">
    <property type="term" value="F:oxidized purine DNA binding"/>
    <property type="evidence" value="ECO:0007669"/>
    <property type="project" value="TreeGrafter"/>
</dbReference>
<comment type="similarity">
    <text evidence="2">Belongs to the Nth/MutY family.</text>
</comment>
<dbReference type="EMBL" id="SGPJ01000061">
    <property type="protein sequence ID" value="THH00036.1"/>
    <property type="molecule type" value="Genomic_DNA"/>
</dbReference>
<dbReference type="GO" id="GO:0005634">
    <property type="term" value="C:nucleus"/>
    <property type="evidence" value="ECO:0007669"/>
    <property type="project" value="TreeGrafter"/>
</dbReference>
<dbReference type="SUPFAM" id="SSF48150">
    <property type="entry name" value="DNA-glycosylase"/>
    <property type="match status" value="1"/>
</dbReference>
<evidence type="ECO:0000256" key="9">
    <source>
        <dbReference type="ARBA" id="ARBA00023295"/>
    </source>
</evidence>
<feature type="region of interest" description="Disordered" evidence="10">
    <location>
        <begin position="192"/>
        <end position="213"/>
    </location>
</feature>
<protein>
    <recommendedName>
        <fullName evidence="11">HhH-GPD domain-containing protein</fullName>
    </recommendedName>
</protein>
<feature type="region of interest" description="Disordered" evidence="10">
    <location>
        <begin position="115"/>
        <end position="139"/>
    </location>
</feature>
<dbReference type="Proteomes" id="UP000309038">
    <property type="component" value="Unassembled WGS sequence"/>
</dbReference>
<evidence type="ECO:0000256" key="3">
    <source>
        <dbReference type="ARBA" id="ARBA00022723"/>
    </source>
</evidence>